<evidence type="ECO:0000259" key="1">
    <source>
        <dbReference type="Pfam" id="PF01266"/>
    </source>
</evidence>
<dbReference type="InterPro" id="IPR006076">
    <property type="entry name" value="FAD-dep_OxRdtase"/>
</dbReference>
<dbReference type="AlphaFoldDB" id="A0A1X7KU53"/>
<dbReference type="Pfam" id="PF01266">
    <property type="entry name" value="DAO"/>
    <property type="match status" value="1"/>
</dbReference>
<proteinExistence type="predicted"/>
<sequence length="389" mass="41834">MSAIERFDVVVVGSGIVGLGAALAAVDRGCSVLVIDRASEIAGASVRNFGHLCFTPQSGLARDYAMASREIWLRLAHDAGFWIDDAGTLVVARHDDELQLLRELAAQRLPRSPGAAVEVELLTADEIETLAALPAGTAVGGARLPLDLQVDPRFAAAAIRDHLLGRGVEFRMRTAAGRIASGRVDTSRGPVDAGTIVVAVNHDIDQLFPVMAERYGVVRCGLDMMRVTADLPRPLTGPLLTGWSLIRYSAFTSMAASSDVRDRLTAERPELAALDLNQMYTQRPDGSLIVGDSHWKGESVSPFQPEDAARALLDEFESLFQHRADVVERWQGVYATAGEEFLIEEIEPDVLVTVVTTGIGMTTGLGLAEKVVGAHLDTHSRTLTESTML</sequence>
<name>A0A1X7KU53_9MICO</name>
<dbReference type="InterPro" id="IPR036188">
    <property type="entry name" value="FAD/NAD-bd_sf"/>
</dbReference>
<evidence type="ECO:0000313" key="3">
    <source>
        <dbReference type="Proteomes" id="UP000193244"/>
    </source>
</evidence>
<keyword evidence="3" id="KW-1185">Reference proteome</keyword>
<dbReference type="SUPFAM" id="SSF51905">
    <property type="entry name" value="FAD/NAD(P)-binding domain"/>
    <property type="match status" value="1"/>
</dbReference>
<dbReference type="GO" id="GO:0005737">
    <property type="term" value="C:cytoplasm"/>
    <property type="evidence" value="ECO:0007669"/>
    <property type="project" value="TreeGrafter"/>
</dbReference>
<dbReference type="Gene3D" id="3.50.50.60">
    <property type="entry name" value="FAD/NAD(P)-binding domain"/>
    <property type="match status" value="1"/>
</dbReference>
<organism evidence="2 3">
    <name type="scientific">Agreia pratensis</name>
    <dbReference type="NCBI Taxonomy" id="150121"/>
    <lineage>
        <taxon>Bacteria</taxon>
        <taxon>Bacillati</taxon>
        <taxon>Actinomycetota</taxon>
        <taxon>Actinomycetes</taxon>
        <taxon>Micrococcales</taxon>
        <taxon>Microbacteriaceae</taxon>
        <taxon>Agreia</taxon>
    </lineage>
</organism>
<accession>A0A1X7KU53</accession>
<gene>
    <name evidence="2" type="ORF">SAMN06296010_2924</name>
</gene>
<evidence type="ECO:0000313" key="2">
    <source>
        <dbReference type="EMBL" id="SMG44798.1"/>
    </source>
</evidence>
<dbReference type="InterPro" id="IPR017741">
    <property type="entry name" value="FAD-dependent_OxRdtase_HpnW"/>
</dbReference>
<dbReference type="NCBIfam" id="TIGR03364">
    <property type="entry name" value="HpnW_proposed"/>
    <property type="match status" value="1"/>
</dbReference>
<dbReference type="OrthoDB" id="9799943at2"/>
<dbReference type="PANTHER" id="PTHR13847">
    <property type="entry name" value="SARCOSINE DEHYDROGENASE-RELATED"/>
    <property type="match status" value="1"/>
</dbReference>
<dbReference type="Gene3D" id="3.30.9.10">
    <property type="entry name" value="D-Amino Acid Oxidase, subunit A, domain 2"/>
    <property type="match status" value="1"/>
</dbReference>
<feature type="domain" description="FAD dependent oxidoreductase" evidence="1">
    <location>
        <begin position="8"/>
        <end position="371"/>
    </location>
</feature>
<dbReference type="Proteomes" id="UP000193244">
    <property type="component" value="Unassembled WGS sequence"/>
</dbReference>
<dbReference type="STRING" id="150121.SAMN06296010_2924"/>
<reference evidence="3" key="1">
    <citation type="submission" date="2017-04" db="EMBL/GenBank/DDBJ databases">
        <authorList>
            <person name="Varghese N."/>
            <person name="Submissions S."/>
        </authorList>
    </citation>
    <scope>NUCLEOTIDE SEQUENCE [LARGE SCALE GENOMIC DNA]</scope>
    <source>
        <strain evidence="3">VKM Ac-2510</strain>
    </source>
</reference>
<dbReference type="EMBL" id="FXAY01000005">
    <property type="protein sequence ID" value="SMG44798.1"/>
    <property type="molecule type" value="Genomic_DNA"/>
</dbReference>
<protein>
    <submittedName>
        <fullName evidence="2">FAD dependent oxidoreductase TIGR03364</fullName>
    </submittedName>
</protein>
<dbReference type="RefSeq" id="WP_085487332.1">
    <property type="nucleotide sequence ID" value="NZ_FXAY01000005.1"/>
</dbReference>